<gene>
    <name evidence="1" type="ORF">HMPREF1536_00699</name>
</gene>
<accession>A0A0F5JPL0</accession>
<name>A0A0F5JPL0_9BACT</name>
<dbReference type="AlphaFoldDB" id="A0A0F5JPL0"/>
<dbReference type="PATRIC" id="fig|1203610.3.peg.725"/>
<dbReference type="EMBL" id="AQHW01000003">
    <property type="protein sequence ID" value="KKB59718.1"/>
    <property type="molecule type" value="Genomic_DNA"/>
</dbReference>
<reference evidence="1 2" key="1">
    <citation type="submission" date="2013-04" db="EMBL/GenBank/DDBJ databases">
        <title>The Genome Sequence of Parabacteroides gordonii DSM 23371.</title>
        <authorList>
            <consortium name="The Broad Institute Genomics Platform"/>
            <person name="Earl A."/>
            <person name="Ward D."/>
            <person name="Feldgarden M."/>
            <person name="Gevers D."/>
            <person name="Martens E."/>
            <person name="Sakamoto M."/>
            <person name="Benno Y."/>
            <person name="Suzuki N."/>
            <person name="Matsunaga N."/>
            <person name="Koshihara K."/>
            <person name="Seki M."/>
            <person name="Komiya H."/>
            <person name="Walker B."/>
            <person name="Young S."/>
            <person name="Zeng Q."/>
            <person name="Gargeya S."/>
            <person name="Fitzgerald M."/>
            <person name="Haas B."/>
            <person name="Abouelleil A."/>
            <person name="Allen A.W."/>
            <person name="Alvarado L."/>
            <person name="Arachchi H.M."/>
            <person name="Berlin A.M."/>
            <person name="Chapman S.B."/>
            <person name="Gainer-Dewar J."/>
            <person name="Goldberg J."/>
            <person name="Griggs A."/>
            <person name="Gujja S."/>
            <person name="Hansen M."/>
            <person name="Howarth C."/>
            <person name="Imamovic A."/>
            <person name="Ireland A."/>
            <person name="Larimer J."/>
            <person name="McCowan C."/>
            <person name="Murphy C."/>
            <person name="Pearson M."/>
            <person name="Poon T.W."/>
            <person name="Priest M."/>
            <person name="Roberts A."/>
            <person name="Saif S."/>
            <person name="Shea T."/>
            <person name="Sisk P."/>
            <person name="Sykes S."/>
            <person name="Wortman J."/>
            <person name="Nusbaum C."/>
            <person name="Birren B."/>
        </authorList>
    </citation>
    <scope>NUCLEOTIDE SEQUENCE [LARGE SCALE GENOMIC DNA]</scope>
    <source>
        <strain evidence="1 2">MS-1</strain>
    </source>
</reference>
<dbReference type="HOGENOM" id="CLU_1592977_0_0_10"/>
<dbReference type="RefSeq" id="WP_044192744.1">
    <property type="nucleotide sequence ID" value="NZ_AUAE01000034.1"/>
</dbReference>
<keyword evidence="2" id="KW-1185">Reference proteome</keyword>
<dbReference type="Proteomes" id="UP000033035">
    <property type="component" value="Unassembled WGS sequence"/>
</dbReference>
<evidence type="ECO:0000313" key="1">
    <source>
        <dbReference type="EMBL" id="KKB59718.1"/>
    </source>
</evidence>
<evidence type="ECO:0000313" key="2">
    <source>
        <dbReference type="Proteomes" id="UP000033035"/>
    </source>
</evidence>
<comment type="caution">
    <text evidence="1">The sequence shown here is derived from an EMBL/GenBank/DDBJ whole genome shotgun (WGS) entry which is preliminary data.</text>
</comment>
<organism evidence="1 2">
    <name type="scientific">Parabacteroides gordonii MS-1 = DSM 23371</name>
    <dbReference type="NCBI Taxonomy" id="1203610"/>
    <lineage>
        <taxon>Bacteria</taxon>
        <taxon>Pseudomonadati</taxon>
        <taxon>Bacteroidota</taxon>
        <taxon>Bacteroidia</taxon>
        <taxon>Bacteroidales</taxon>
        <taxon>Tannerellaceae</taxon>
        <taxon>Parabacteroides</taxon>
    </lineage>
</organism>
<sequence length="167" mass="19397">MAQRIYTQEERASFISQLTEKERFCLHAYLITKDKKMAFVCSREKPLKSEGEGFRVNLSKWFNSDKVQAFIQEHQTQVRADAIDRGTEGQDVDKTELVRELTILFRKEKDPKLKADIGMKLADLQQMKKEQTEQGEQINYYLPLQCSRCALYLKEKEAIGKAGQPES</sequence>
<protein>
    <submittedName>
        <fullName evidence="1">Uncharacterized protein</fullName>
    </submittedName>
</protein>
<proteinExistence type="predicted"/>